<gene>
    <name evidence="1" type="ORF">ACFODX_12495</name>
</gene>
<dbReference type="Proteomes" id="UP001595555">
    <property type="component" value="Unassembled WGS sequence"/>
</dbReference>
<comment type="caution">
    <text evidence="1">The sequence shown here is derived from an EMBL/GenBank/DDBJ whole genome shotgun (WGS) entry which is preliminary data.</text>
</comment>
<dbReference type="RefSeq" id="WP_378119574.1">
    <property type="nucleotide sequence ID" value="NZ_JBHRTF010000004.1"/>
</dbReference>
<sequence>MQSWHCERSFTGFITGLFTLYALGSLPAQAVDRFSLTLGTKENWDSNFARNAAVDSEHYTQSTASLRLNQKLSKQQFSVGVSGNDYRHSLREDLDVSFYEGDASWRSDWNSRVKTAISWQRDAYAVDRLEFADKDVVARNNLTGQLTLGGLGRIGFTFGARKIAQTHSNPLREVLDYGDDEGFAAITYTMATQSFLSVRLREGERHYKYPFIKSPFTHESLVLDFDYRQLELEGAWALSRKTQLGFTLGHFDRDGQINTGTGTQAQINMDWAISEKLKLSVDFSQSEPALGETSDSPAVIRSSRLVMGWEPSAKWLLSMSASYSQLSYLLRETEPARDENILSFSPLNITYSVSDNLRMRLDSQWVDRESPLVYRDYDYALASFGVTLMF</sequence>
<protein>
    <submittedName>
        <fullName evidence="1">Uncharacterized protein</fullName>
    </submittedName>
</protein>
<keyword evidence="2" id="KW-1185">Reference proteome</keyword>
<evidence type="ECO:0000313" key="2">
    <source>
        <dbReference type="Proteomes" id="UP001595555"/>
    </source>
</evidence>
<evidence type="ECO:0000313" key="1">
    <source>
        <dbReference type="EMBL" id="MFC3116383.1"/>
    </source>
</evidence>
<reference evidence="2" key="1">
    <citation type="journal article" date="2019" name="Int. J. Syst. Evol. Microbiol.">
        <title>The Global Catalogue of Microorganisms (GCM) 10K type strain sequencing project: providing services to taxonomists for standard genome sequencing and annotation.</title>
        <authorList>
            <consortium name="The Broad Institute Genomics Platform"/>
            <consortium name="The Broad Institute Genome Sequencing Center for Infectious Disease"/>
            <person name="Wu L."/>
            <person name="Ma J."/>
        </authorList>
    </citation>
    <scope>NUCLEOTIDE SEQUENCE [LARGE SCALE GENOMIC DNA]</scope>
    <source>
        <strain evidence="2">KCTC 52237</strain>
    </source>
</reference>
<dbReference type="EMBL" id="JBHRTF010000004">
    <property type="protein sequence ID" value="MFC3116383.1"/>
    <property type="molecule type" value="Genomic_DNA"/>
</dbReference>
<accession>A0ABV7FI07</accession>
<name>A0ABV7FI07_9GAMM</name>
<proteinExistence type="predicted"/>
<organism evidence="1 2">
    <name type="scientific">Cellvibrio fontiphilus</name>
    <dbReference type="NCBI Taxonomy" id="1815559"/>
    <lineage>
        <taxon>Bacteria</taxon>
        <taxon>Pseudomonadati</taxon>
        <taxon>Pseudomonadota</taxon>
        <taxon>Gammaproteobacteria</taxon>
        <taxon>Cellvibrionales</taxon>
        <taxon>Cellvibrionaceae</taxon>
        <taxon>Cellvibrio</taxon>
    </lineage>
</organism>